<dbReference type="NCBIfam" id="TIGR02351">
    <property type="entry name" value="thiH"/>
    <property type="match status" value="1"/>
</dbReference>
<keyword evidence="6" id="KW-0411">Iron-sulfur</keyword>
<dbReference type="Gene3D" id="3.20.20.70">
    <property type="entry name" value="Aldolase class I"/>
    <property type="match status" value="1"/>
</dbReference>
<feature type="domain" description="Biotin and thiamin synthesis-associated" evidence="7">
    <location>
        <begin position="256"/>
        <end position="359"/>
    </location>
</feature>
<dbReference type="SFLD" id="SFLDG01081">
    <property type="entry name" value="cleavage_of_the_Ca-Cb_bond_in"/>
    <property type="match status" value="1"/>
</dbReference>
<evidence type="ECO:0000256" key="2">
    <source>
        <dbReference type="ARBA" id="ARBA00022485"/>
    </source>
</evidence>
<evidence type="ECO:0000259" key="7">
    <source>
        <dbReference type="SMART" id="SM00876"/>
    </source>
</evidence>
<dbReference type="SFLD" id="SFLDG01060">
    <property type="entry name" value="BATS_domain_containing"/>
    <property type="match status" value="1"/>
</dbReference>
<keyword evidence="8" id="KW-0456">Lyase</keyword>
<dbReference type="InterPro" id="IPR007197">
    <property type="entry name" value="rSAM"/>
</dbReference>
<keyword evidence="4" id="KW-0479">Metal-binding</keyword>
<dbReference type="SUPFAM" id="SSF102114">
    <property type="entry name" value="Radical SAM enzymes"/>
    <property type="match status" value="1"/>
</dbReference>
<gene>
    <name evidence="8" type="primary">thiH</name>
    <name evidence="8" type="ORF">H8E23_17720</name>
</gene>
<name>A0A8J6NPW6_9BACT</name>
<dbReference type="GO" id="GO:0036355">
    <property type="term" value="F:2-iminoacetate synthase activity"/>
    <property type="evidence" value="ECO:0007669"/>
    <property type="project" value="UniProtKB-EC"/>
</dbReference>
<dbReference type="InterPro" id="IPR034428">
    <property type="entry name" value="ThiH/NoCL/HydG-like"/>
</dbReference>
<keyword evidence="2" id="KW-0004">4Fe-4S</keyword>
<organism evidence="8 9">
    <name type="scientific">Candidatus Desulfatibia profunda</name>
    <dbReference type="NCBI Taxonomy" id="2841695"/>
    <lineage>
        <taxon>Bacteria</taxon>
        <taxon>Pseudomonadati</taxon>
        <taxon>Thermodesulfobacteriota</taxon>
        <taxon>Desulfobacteria</taxon>
        <taxon>Desulfobacterales</taxon>
        <taxon>Desulfobacterales incertae sedis</taxon>
        <taxon>Candidatus Desulfatibia</taxon>
    </lineage>
</organism>
<proteinExistence type="predicted"/>
<dbReference type="InterPro" id="IPR058240">
    <property type="entry name" value="rSAM_sf"/>
</dbReference>
<accession>A0A8J6NPW6</accession>
<evidence type="ECO:0000256" key="1">
    <source>
        <dbReference type="ARBA" id="ARBA00001966"/>
    </source>
</evidence>
<evidence type="ECO:0000313" key="9">
    <source>
        <dbReference type="Proteomes" id="UP000603434"/>
    </source>
</evidence>
<dbReference type="CDD" id="cd01335">
    <property type="entry name" value="Radical_SAM"/>
    <property type="match status" value="1"/>
</dbReference>
<comment type="caution">
    <text evidence="8">The sequence shown here is derived from an EMBL/GenBank/DDBJ whole genome shotgun (WGS) entry which is preliminary data.</text>
</comment>
<dbReference type="EMBL" id="JACNJH010000274">
    <property type="protein sequence ID" value="MBC8363225.1"/>
    <property type="molecule type" value="Genomic_DNA"/>
</dbReference>
<dbReference type="PANTHER" id="PTHR43583:SF1">
    <property type="entry name" value="2-IMINOACETATE SYNTHASE"/>
    <property type="match status" value="1"/>
</dbReference>
<sequence>MSFYNQLNLFRWEDIEKEILSRTSRDVERALSARFLDPDRFISLLSPAAEASLEDMAQRSHRLTEQRFGRVISLFAPLYLSNECTNSCVYCGFNLKNPVERLTLTVKQAEAEASFLHALGFRHVLLVSGEAPQVVTVEYLSQALKKLRPWFSSISIELYPLPTEKYQTLIAQGVDGLVVYQETYNEQRYREVHPAGSKSDFRWRLDTPERGGMAGFRRIGIGALLGLSNWRVEGFFLALHARYLLRNFWKSHITLSFPRLRPAAGGYEPPYPVSDIHLVQLIIALRLFLPDAGVILSTREAPYLRDHLIPIGITSMSAGSRTEPGGYAHDIRAEAQFEIADHRSPKAVAEIIKKKGYEPVWKDWDAAFLQ</sequence>
<evidence type="ECO:0000256" key="6">
    <source>
        <dbReference type="ARBA" id="ARBA00023014"/>
    </source>
</evidence>
<evidence type="ECO:0000256" key="3">
    <source>
        <dbReference type="ARBA" id="ARBA00022691"/>
    </source>
</evidence>
<dbReference type="GO" id="GO:0051539">
    <property type="term" value="F:4 iron, 4 sulfur cluster binding"/>
    <property type="evidence" value="ECO:0007669"/>
    <property type="project" value="UniProtKB-KW"/>
</dbReference>
<dbReference type="SFLD" id="SFLDS00029">
    <property type="entry name" value="Radical_SAM"/>
    <property type="match status" value="1"/>
</dbReference>
<dbReference type="GO" id="GO:0005506">
    <property type="term" value="F:iron ion binding"/>
    <property type="evidence" value="ECO:0007669"/>
    <property type="project" value="InterPro"/>
</dbReference>
<keyword evidence="3" id="KW-0949">S-adenosyl-L-methionine</keyword>
<dbReference type="PANTHER" id="PTHR43583">
    <property type="entry name" value="2-IMINOACETATE SYNTHASE"/>
    <property type="match status" value="1"/>
</dbReference>
<reference evidence="8 9" key="1">
    <citation type="submission" date="2020-08" db="EMBL/GenBank/DDBJ databases">
        <title>Bridging the membrane lipid divide: bacteria of the FCB group superphylum have the potential to synthesize archaeal ether lipids.</title>
        <authorList>
            <person name="Villanueva L."/>
            <person name="Von Meijenfeldt F.A.B."/>
            <person name="Westbye A.B."/>
            <person name="Yadav S."/>
            <person name="Hopmans E.C."/>
            <person name="Dutilh B.E."/>
            <person name="Sinninghe Damste J.S."/>
        </authorList>
    </citation>
    <scope>NUCLEOTIDE SEQUENCE [LARGE SCALE GENOMIC DNA]</scope>
    <source>
        <strain evidence="8">NIOZ-UU30</strain>
    </source>
</reference>
<dbReference type="InterPro" id="IPR012726">
    <property type="entry name" value="ThiH"/>
</dbReference>
<protein>
    <submittedName>
        <fullName evidence="8">2-iminoacetate synthase ThiH</fullName>
        <ecNumber evidence="8">4.1.99.19</ecNumber>
    </submittedName>
</protein>
<evidence type="ECO:0000256" key="4">
    <source>
        <dbReference type="ARBA" id="ARBA00022723"/>
    </source>
</evidence>
<evidence type="ECO:0000313" key="8">
    <source>
        <dbReference type="EMBL" id="MBC8363225.1"/>
    </source>
</evidence>
<dbReference type="SMART" id="SM00876">
    <property type="entry name" value="BATS"/>
    <property type="match status" value="1"/>
</dbReference>
<dbReference type="AlphaFoldDB" id="A0A8J6NPW6"/>
<comment type="cofactor">
    <cofactor evidence="1">
        <name>[4Fe-4S] cluster</name>
        <dbReference type="ChEBI" id="CHEBI:49883"/>
    </cofactor>
</comment>
<keyword evidence="5" id="KW-0408">Iron</keyword>
<dbReference type="Pfam" id="PF06968">
    <property type="entry name" value="BATS"/>
    <property type="match status" value="1"/>
</dbReference>
<dbReference type="SFLD" id="SFLDF00301">
    <property type="entry name" value="2-iminoacetate_synthase_(ThiH)"/>
    <property type="match status" value="1"/>
</dbReference>
<dbReference type="InterPro" id="IPR010722">
    <property type="entry name" value="BATS_dom"/>
</dbReference>
<dbReference type="Pfam" id="PF04055">
    <property type="entry name" value="Radical_SAM"/>
    <property type="match status" value="1"/>
</dbReference>
<dbReference type="Proteomes" id="UP000603434">
    <property type="component" value="Unassembled WGS sequence"/>
</dbReference>
<dbReference type="InterPro" id="IPR013785">
    <property type="entry name" value="Aldolase_TIM"/>
</dbReference>
<dbReference type="EC" id="4.1.99.19" evidence="8"/>
<evidence type="ECO:0000256" key="5">
    <source>
        <dbReference type="ARBA" id="ARBA00023004"/>
    </source>
</evidence>